<dbReference type="Proteomes" id="UP001066276">
    <property type="component" value="Chromosome 8"/>
</dbReference>
<protein>
    <submittedName>
        <fullName evidence="2">Uncharacterized protein</fullName>
    </submittedName>
</protein>
<keyword evidence="3" id="KW-1185">Reference proteome</keyword>
<evidence type="ECO:0000313" key="2">
    <source>
        <dbReference type="EMBL" id="KAJ1119724.1"/>
    </source>
</evidence>
<sequence>MKSILNLNLLADYIRSETKVFDKHRGLKVSKSSTRQDLQEAQYAFEEDSFGILKNPKPWNLLDREPEAQEGSGPEKDE</sequence>
<reference evidence="2" key="1">
    <citation type="journal article" date="2022" name="bioRxiv">
        <title>Sequencing and chromosome-scale assembly of the giantPleurodeles waltlgenome.</title>
        <authorList>
            <person name="Brown T."/>
            <person name="Elewa A."/>
            <person name="Iarovenko S."/>
            <person name="Subramanian E."/>
            <person name="Araus A.J."/>
            <person name="Petzold A."/>
            <person name="Susuki M."/>
            <person name="Suzuki K.-i.T."/>
            <person name="Hayashi T."/>
            <person name="Toyoda A."/>
            <person name="Oliveira C."/>
            <person name="Osipova E."/>
            <person name="Leigh N.D."/>
            <person name="Simon A."/>
            <person name="Yun M.H."/>
        </authorList>
    </citation>
    <scope>NUCLEOTIDE SEQUENCE</scope>
    <source>
        <strain evidence="2">20211129_DDA</strain>
        <tissue evidence="2">Liver</tissue>
    </source>
</reference>
<organism evidence="2 3">
    <name type="scientific">Pleurodeles waltl</name>
    <name type="common">Iberian ribbed newt</name>
    <dbReference type="NCBI Taxonomy" id="8319"/>
    <lineage>
        <taxon>Eukaryota</taxon>
        <taxon>Metazoa</taxon>
        <taxon>Chordata</taxon>
        <taxon>Craniata</taxon>
        <taxon>Vertebrata</taxon>
        <taxon>Euteleostomi</taxon>
        <taxon>Amphibia</taxon>
        <taxon>Batrachia</taxon>
        <taxon>Caudata</taxon>
        <taxon>Salamandroidea</taxon>
        <taxon>Salamandridae</taxon>
        <taxon>Pleurodelinae</taxon>
        <taxon>Pleurodeles</taxon>
    </lineage>
</organism>
<evidence type="ECO:0000256" key="1">
    <source>
        <dbReference type="SAM" id="MobiDB-lite"/>
    </source>
</evidence>
<feature type="region of interest" description="Disordered" evidence="1">
    <location>
        <begin position="56"/>
        <end position="78"/>
    </location>
</feature>
<accession>A0AAV7NXL5</accession>
<gene>
    <name evidence="2" type="ORF">NDU88_007909</name>
</gene>
<feature type="compositionally biased region" description="Basic and acidic residues" evidence="1">
    <location>
        <begin position="62"/>
        <end position="78"/>
    </location>
</feature>
<proteinExistence type="predicted"/>
<comment type="caution">
    <text evidence="2">The sequence shown here is derived from an EMBL/GenBank/DDBJ whole genome shotgun (WGS) entry which is preliminary data.</text>
</comment>
<name>A0AAV7NXL5_PLEWA</name>
<evidence type="ECO:0000313" key="3">
    <source>
        <dbReference type="Proteomes" id="UP001066276"/>
    </source>
</evidence>
<dbReference type="EMBL" id="JANPWB010000012">
    <property type="protein sequence ID" value="KAJ1119724.1"/>
    <property type="molecule type" value="Genomic_DNA"/>
</dbReference>
<dbReference type="AlphaFoldDB" id="A0AAV7NXL5"/>